<protein>
    <submittedName>
        <fullName evidence="1">Uncharacterized protein</fullName>
    </submittedName>
</protein>
<accession>A0A0F8YQN5</accession>
<name>A0A0F8YQN5_9ZZZZ</name>
<organism evidence="1">
    <name type="scientific">marine sediment metagenome</name>
    <dbReference type="NCBI Taxonomy" id="412755"/>
    <lineage>
        <taxon>unclassified sequences</taxon>
        <taxon>metagenomes</taxon>
        <taxon>ecological metagenomes</taxon>
    </lineage>
</organism>
<dbReference type="AlphaFoldDB" id="A0A0F8YQN5"/>
<evidence type="ECO:0000313" key="1">
    <source>
        <dbReference type="EMBL" id="KKK56424.1"/>
    </source>
</evidence>
<comment type="caution">
    <text evidence="1">The sequence shown here is derived from an EMBL/GenBank/DDBJ whole genome shotgun (WGS) entry which is preliminary data.</text>
</comment>
<gene>
    <name evidence="1" type="ORF">LCGC14_3064660</name>
</gene>
<dbReference type="EMBL" id="LAZR01065003">
    <property type="protein sequence ID" value="KKK56424.1"/>
    <property type="molecule type" value="Genomic_DNA"/>
</dbReference>
<reference evidence="1" key="1">
    <citation type="journal article" date="2015" name="Nature">
        <title>Complex archaea that bridge the gap between prokaryotes and eukaryotes.</title>
        <authorList>
            <person name="Spang A."/>
            <person name="Saw J.H."/>
            <person name="Jorgensen S.L."/>
            <person name="Zaremba-Niedzwiedzka K."/>
            <person name="Martijn J."/>
            <person name="Lind A.E."/>
            <person name="van Eijk R."/>
            <person name="Schleper C."/>
            <person name="Guy L."/>
            <person name="Ettema T.J."/>
        </authorList>
    </citation>
    <scope>NUCLEOTIDE SEQUENCE</scope>
</reference>
<proteinExistence type="predicted"/>
<sequence>MSQRCINRDNNNKSLLASANKPILSLIQHERISHPNADLCNVTQYSSALINYGLQKDGFKEHADYSRASFLRNRASFSRLTEATALTRAGRLQLSIKEAYILAHLLKNKAVANAVDYISSLASRLILDAQMLINTKKDTYINHNYVEINKRV</sequence>